<dbReference type="PANTHER" id="PTHR38340:SF1">
    <property type="entry name" value="S-LAYER PROTEIN"/>
    <property type="match status" value="1"/>
</dbReference>
<dbReference type="PROSITE" id="PS00330">
    <property type="entry name" value="HEMOLYSIN_CALCIUM"/>
    <property type="match status" value="2"/>
</dbReference>
<dbReference type="AlphaFoldDB" id="A0A6L6HUT6"/>
<evidence type="ECO:0008006" key="5">
    <source>
        <dbReference type="Google" id="ProtNLM"/>
    </source>
</evidence>
<dbReference type="InterPro" id="IPR050557">
    <property type="entry name" value="RTX_toxin/Mannuronan_C5-epim"/>
</dbReference>
<keyword evidence="4" id="KW-1185">Reference proteome</keyword>
<dbReference type="Gene3D" id="2.150.10.10">
    <property type="entry name" value="Serralysin-like metalloprotease, C-terminal"/>
    <property type="match status" value="1"/>
</dbReference>
<accession>A0A6L6HUT6</accession>
<gene>
    <name evidence="3" type="ORF">GIY56_17460</name>
</gene>
<dbReference type="Proteomes" id="UP000481417">
    <property type="component" value="Unassembled WGS sequence"/>
</dbReference>
<organism evidence="3 4">
    <name type="scientific">Paracoccus lichenicola</name>
    <dbReference type="NCBI Taxonomy" id="2665644"/>
    <lineage>
        <taxon>Bacteria</taxon>
        <taxon>Pseudomonadati</taxon>
        <taxon>Pseudomonadota</taxon>
        <taxon>Alphaproteobacteria</taxon>
        <taxon>Rhodobacterales</taxon>
        <taxon>Paracoccaceae</taxon>
        <taxon>Paracoccus</taxon>
    </lineage>
</organism>
<evidence type="ECO:0000256" key="2">
    <source>
        <dbReference type="ARBA" id="ARBA00022525"/>
    </source>
</evidence>
<dbReference type="EMBL" id="WMBT01000027">
    <property type="protein sequence ID" value="MTE02080.1"/>
    <property type="molecule type" value="Genomic_DNA"/>
</dbReference>
<evidence type="ECO:0000313" key="4">
    <source>
        <dbReference type="Proteomes" id="UP000481417"/>
    </source>
</evidence>
<dbReference type="RefSeq" id="WP_154766131.1">
    <property type="nucleotide sequence ID" value="NZ_WMBT01000027.1"/>
</dbReference>
<proteinExistence type="predicted"/>
<evidence type="ECO:0000313" key="3">
    <source>
        <dbReference type="EMBL" id="MTE02080.1"/>
    </source>
</evidence>
<sequence length="215" mass="22494">MPTNLSAVVTGNTLKVSGEAAQSSYSRVNITRDYDSAEVEDNGTVGVLVPIQGTALATHNINASAVTGAGVSIYSYSVSSLARILTGSSQDDYIYASGSHLTNDLLYGGAGNDNLYGNEGNDRIYGGLGSDSLNGGNGNDLLSGSYGQDLFDGGEGSDTIVLLGARSEYQIDIVDGLYQISHIGGIRGDGIDRFANIENLKFTDQTVAMDDWLLM</sequence>
<dbReference type="InterPro" id="IPR018511">
    <property type="entry name" value="Hemolysin-typ_Ca-bd_CS"/>
</dbReference>
<dbReference type="InterPro" id="IPR001343">
    <property type="entry name" value="Hemolysn_Ca-bd"/>
</dbReference>
<evidence type="ECO:0000256" key="1">
    <source>
        <dbReference type="ARBA" id="ARBA00004613"/>
    </source>
</evidence>
<comment type="caution">
    <text evidence="3">The sequence shown here is derived from an EMBL/GenBank/DDBJ whole genome shotgun (WGS) entry which is preliminary data.</text>
</comment>
<comment type="subcellular location">
    <subcellularLocation>
        <location evidence="1">Secreted</location>
    </subcellularLocation>
</comment>
<dbReference type="InterPro" id="IPR011049">
    <property type="entry name" value="Serralysin-like_metalloprot_C"/>
</dbReference>
<dbReference type="GO" id="GO:0005576">
    <property type="term" value="C:extracellular region"/>
    <property type="evidence" value="ECO:0007669"/>
    <property type="project" value="UniProtKB-SubCell"/>
</dbReference>
<dbReference type="SUPFAM" id="SSF51120">
    <property type="entry name" value="beta-Roll"/>
    <property type="match status" value="1"/>
</dbReference>
<dbReference type="GO" id="GO:0005509">
    <property type="term" value="F:calcium ion binding"/>
    <property type="evidence" value="ECO:0007669"/>
    <property type="project" value="InterPro"/>
</dbReference>
<name>A0A6L6HUT6_9RHOB</name>
<dbReference type="Pfam" id="PF00353">
    <property type="entry name" value="HemolysinCabind"/>
    <property type="match status" value="1"/>
</dbReference>
<reference evidence="3 4" key="1">
    <citation type="submission" date="2019-11" db="EMBL/GenBank/DDBJ databases">
        <authorList>
            <person name="Lang L."/>
        </authorList>
    </citation>
    <scope>NUCLEOTIDE SEQUENCE [LARGE SCALE GENOMIC DNA]</scope>
    <source>
        <strain evidence="3 4">YIM 132242</strain>
    </source>
</reference>
<dbReference type="PRINTS" id="PR00313">
    <property type="entry name" value="CABNDNGRPT"/>
</dbReference>
<keyword evidence="2" id="KW-0964">Secreted</keyword>
<protein>
    <recommendedName>
        <fullName evidence="5">Calcium-binding protein</fullName>
    </recommendedName>
</protein>
<dbReference type="PANTHER" id="PTHR38340">
    <property type="entry name" value="S-LAYER PROTEIN"/>
    <property type="match status" value="1"/>
</dbReference>